<keyword evidence="2" id="KW-1185">Reference proteome</keyword>
<sequence>MQFYATTTSKEWSRHTPKQVFSKEALSTQPDTPSLSSSLPVHHHVPPPTPTHSKTSHHPPPQTTRPEITGRLTAMRVSSPFKSSPSKAKQSRFKDEDGCFTHRLPQTPPNPVAAHCATSLDISAFPDKKTLTRKVTQPPGRKRFSPIKTKTSKKQLAQQQHPLCPTPAAAAITQPRSQKSSSSYRRPLLSHQQSRTASSSTTHHHRIYLPESISFTHQRRNTLCAEDEDEDEDDNDEEQTEEEPSPCVEIVSRKATTKKLGLASRVRRRLQFATAASAMGSPKGWMAPNKRKEKDGKESMRKGFQRLGTAEGSPEDVFRDYQREGLVCGS</sequence>
<protein>
    <submittedName>
        <fullName evidence="1">Uncharacterized protein</fullName>
    </submittedName>
</protein>
<organism evidence="1 2">
    <name type="scientific">Aspergillus brunneoviolaceus CBS 621.78</name>
    <dbReference type="NCBI Taxonomy" id="1450534"/>
    <lineage>
        <taxon>Eukaryota</taxon>
        <taxon>Fungi</taxon>
        <taxon>Dikarya</taxon>
        <taxon>Ascomycota</taxon>
        <taxon>Pezizomycotina</taxon>
        <taxon>Eurotiomycetes</taxon>
        <taxon>Eurotiomycetidae</taxon>
        <taxon>Eurotiales</taxon>
        <taxon>Aspergillaceae</taxon>
        <taxon>Aspergillus</taxon>
        <taxon>Aspergillus subgen. Circumdati</taxon>
    </lineage>
</organism>
<name>A0ACD1GCD5_9EURO</name>
<dbReference type="Proteomes" id="UP000249057">
    <property type="component" value="Unassembled WGS sequence"/>
</dbReference>
<gene>
    <name evidence="1" type="ORF">BO95DRAFT_430929</name>
</gene>
<reference evidence="1" key="1">
    <citation type="submission" date="2018-02" db="EMBL/GenBank/DDBJ databases">
        <title>The genomes of Aspergillus section Nigri reveals drivers in fungal speciation.</title>
        <authorList>
            <consortium name="DOE Joint Genome Institute"/>
            <person name="Vesth T.C."/>
            <person name="Nybo J."/>
            <person name="Theobald S."/>
            <person name="Brandl J."/>
            <person name="Frisvad J.C."/>
            <person name="Nielsen K.F."/>
            <person name="Lyhne E.K."/>
            <person name="Kogle M.E."/>
            <person name="Kuo A."/>
            <person name="Riley R."/>
            <person name="Clum A."/>
            <person name="Nolan M."/>
            <person name="Lipzen A."/>
            <person name="Salamov A."/>
            <person name="Henrissat B."/>
            <person name="Wiebenga A."/>
            <person name="De vries R.P."/>
            <person name="Grigoriev I.V."/>
            <person name="Mortensen U.H."/>
            <person name="Andersen M.R."/>
            <person name="Baker S.E."/>
        </authorList>
    </citation>
    <scope>NUCLEOTIDE SEQUENCE</scope>
    <source>
        <strain evidence="1">CBS 621.78</strain>
    </source>
</reference>
<evidence type="ECO:0000313" key="1">
    <source>
        <dbReference type="EMBL" id="RAH46895.1"/>
    </source>
</evidence>
<accession>A0ACD1GCD5</accession>
<dbReference type="EMBL" id="KZ825334">
    <property type="protein sequence ID" value="RAH46895.1"/>
    <property type="molecule type" value="Genomic_DNA"/>
</dbReference>
<evidence type="ECO:0000313" key="2">
    <source>
        <dbReference type="Proteomes" id="UP000249057"/>
    </source>
</evidence>
<proteinExistence type="predicted"/>